<keyword evidence="5 6" id="KW-0472">Membrane</keyword>
<feature type="transmembrane region" description="Helical" evidence="6">
    <location>
        <begin position="396"/>
        <end position="416"/>
    </location>
</feature>
<evidence type="ECO:0000256" key="2">
    <source>
        <dbReference type="ARBA" id="ARBA00022475"/>
    </source>
</evidence>
<feature type="transmembrane region" description="Helical" evidence="6">
    <location>
        <begin position="519"/>
        <end position="540"/>
    </location>
</feature>
<feature type="transmembrane region" description="Helical" evidence="6">
    <location>
        <begin position="27"/>
        <end position="47"/>
    </location>
</feature>
<feature type="transmembrane region" description="Helical" evidence="6">
    <location>
        <begin position="451"/>
        <end position="470"/>
    </location>
</feature>
<feature type="transmembrane region" description="Helical" evidence="6">
    <location>
        <begin position="53"/>
        <end position="71"/>
    </location>
</feature>
<evidence type="ECO:0000256" key="1">
    <source>
        <dbReference type="ARBA" id="ARBA00004651"/>
    </source>
</evidence>
<keyword evidence="4 6" id="KW-1133">Transmembrane helix</keyword>
<feature type="transmembrane region" description="Helical" evidence="6">
    <location>
        <begin position="104"/>
        <end position="122"/>
    </location>
</feature>
<protein>
    <recommendedName>
        <fullName evidence="7">Integral membrane bound transporter domain-containing protein</fullName>
    </recommendedName>
</protein>
<sequence length="790" mass="86954">MATTTAAISRYQHDRARDMWRRCLASAFRTALACTIVGVATLCGPGFVSRHVAFPAFSYVTVILIVTDATLGDALRGCWLALYATALGVFPGILGLWLIGPGRLTAATTSAVVAASAFVVALPESTHLVAKRIALGQIVLVYVVAFINGDRTEPVMHPLHLAASTALGVAACVLALLLPFPSLAYWQVTENCKLYIDNASERLKLFIKAFSAEDKSSPKILICQAKSLNKAANKFLHCIKSKQESMQWEREPIKFLKSYKKNPAQPLQGLETIMRGMENALENCSELPVAFMNAQLKHDLSCVEEQILNQVRNMALQNSVLPQSDDGDGDKHHKFLQTLQPTSLNLKDLPSLFFVFCLKLLHSKPSPNLNPSPPADQKQAQQKETIMLKLWSRGRIMPALRCSLSLGFAVFFGLIYSKENGFWSGLPVAISLASSREATFKVANIKAQGTVLGTVYGVIGCFVFESYVKIRFVSLLPWFIFSCFLRQSRMYGQAGGVSAVIGALLILGRKNFGAPSDFAIARITETFIGLSCSIMVDILLQPTRASVLAKAQLSASLRSLHKAVEAVSVDYSSSRLAFEERLRKLRLDVGELGKFIEEAEVEPNFWFLPFHGACYVKMKVSLLKMVDFLHFGSHALRFLEQECGEMWREGAEKVESDLKVFKDAVCCGVKCFEEVVLVKSVAGLEGKSCIDLEMGKSGGEQWSGRDEDGMRKSAVSFMRQVDGCDGVEEVKKNGVVLSLGALVYCMDGVLRESKEIEKGVKEVLQWENPSSEVDVHNIVCRLRALKKSVN</sequence>
<evidence type="ECO:0000313" key="8">
    <source>
        <dbReference type="EMBL" id="KAL1552728.1"/>
    </source>
</evidence>
<gene>
    <name evidence="8" type="ORF">AAHA92_13492</name>
</gene>
<comment type="subcellular location">
    <subcellularLocation>
        <location evidence="1">Cell membrane</location>
        <topology evidence="1">Multi-pass membrane protein</topology>
    </subcellularLocation>
</comment>
<evidence type="ECO:0000256" key="6">
    <source>
        <dbReference type="SAM" id="Phobius"/>
    </source>
</evidence>
<feature type="transmembrane region" description="Helical" evidence="6">
    <location>
        <begin position="159"/>
        <end position="178"/>
    </location>
</feature>
<keyword evidence="2" id="KW-1003">Cell membrane</keyword>
<evidence type="ECO:0000256" key="4">
    <source>
        <dbReference type="ARBA" id="ARBA00022989"/>
    </source>
</evidence>
<keyword evidence="9" id="KW-1185">Reference proteome</keyword>
<feature type="domain" description="Integral membrane bound transporter" evidence="7">
    <location>
        <begin position="409"/>
        <end position="536"/>
    </location>
</feature>
<evidence type="ECO:0000259" key="7">
    <source>
        <dbReference type="Pfam" id="PF13515"/>
    </source>
</evidence>
<dbReference type="InterPro" id="IPR049453">
    <property type="entry name" value="Memb_transporter_dom"/>
</dbReference>
<name>A0ABD1HBT1_SALDI</name>
<dbReference type="PANTHER" id="PTHR30509">
    <property type="entry name" value="P-HYDROXYBENZOIC ACID EFFLUX PUMP SUBUNIT-RELATED"/>
    <property type="match status" value="1"/>
</dbReference>
<keyword evidence="3 6" id="KW-0812">Transmembrane</keyword>
<proteinExistence type="predicted"/>
<feature type="transmembrane region" description="Helical" evidence="6">
    <location>
        <begin position="490"/>
        <end position="507"/>
    </location>
</feature>
<reference evidence="8 9" key="1">
    <citation type="submission" date="2024-06" db="EMBL/GenBank/DDBJ databases">
        <title>A chromosome level genome sequence of Diviner's sage (Salvia divinorum).</title>
        <authorList>
            <person name="Ford S.A."/>
            <person name="Ro D.-K."/>
            <person name="Ness R.W."/>
            <person name="Phillips M.A."/>
        </authorList>
    </citation>
    <scope>NUCLEOTIDE SEQUENCE [LARGE SCALE GENOMIC DNA]</scope>
    <source>
        <strain evidence="8">SAF-2024a</strain>
        <tissue evidence="8">Leaf</tissue>
    </source>
</reference>
<accession>A0ABD1HBT1</accession>
<evidence type="ECO:0000256" key="3">
    <source>
        <dbReference type="ARBA" id="ARBA00022692"/>
    </source>
</evidence>
<evidence type="ECO:0000256" key="5">
    <source>
        <dbReference type="ARBA" id="ARBA00023136"/>
    </source>
</evidence>
<dbReference type="Proteomes" id="UP001567538">
    <property type="component" value="Unassembled WGS sequence"/>
</dbReference>
<dbReference type="AlphaFoldDB" id="A0ABD1HBT1"/>
<dbReference type="PANTHER" id="PTHR30509:SF9">
    <property type="entry name" value="MULTIDRUG RESISTANCE PROTEIN MDTO"/>
    <property type="match status" value="1"/>
</dbReference>
<dbReference type="GO" id="GO:0005886">
    <property type="term" value="C:plasma membrane"/>
    <property type="evidence" value="ECO:0007669"/>
    <property type="project" value="UniProtKB-SubCell"/>
</dbReference>
<organism evidence="8 9">
    <name type="scientific">Salvia divinorum</name>
    <name type="common">Maria pastora</name>
    <name type="synonym">Diviner's sage</name>
    <dbReference type="NCBI Taxonomy" id="28513"/>
    <lineage>
        <taxon>Eukaryota</taxon>
        <taxon>Viridiplantae</taxon>
        <taxon>Streptophyta</taxon>
        <taxon>Embryophyta</taxon>
        <taxon>Tracheophyta</taxon>
        <taxon>Spermatophyta</taxon>
        <taxon>Magnoliopsida</taxon>
        <taxon>eudicotyledons</taxon>
        <taxon>Gunneridae</taxon>
        <taxon>Pentapetalae</taxon>
        <taxon>asterids</taxon>
        <taxon>lamiids</taxon>
        <taxon>Lamiales</taxon>
        <taxon>Lamiaceae</taxon>
        <taxon>Nepetoideae</taxon>
        <taxon>Mentheae</taxon>
        <taxon>Salviinae</taxon>
        <taxon>Salvia</taxon>
        <taxon>Salvia subgen. Calosphace</taxon>
    </lineage>
</organism>
<comment type="caution">
    <text evidence="8">The sequence shown here is derived from an EMBL/GenBank/DDBJ whole genome shotgun (WGS) entry which is preliminary data.</text>
</comment>
<evidence type="ECO:0000313" key="9">
    <source>
        <dbReference type="Proteomes" id="UP001567538"/>
    </source>
</evidence>
<feature type="transmembrane region" description="Helical" evidence="6">
    <location>
        <begin position="129"/>
        <end position="147"/>
    </location>
</feature>
<dbReference type="Pfam" id="PF13515">
    <property type="entry name" value="FUSC_2"/>
    <property type="match status" value="1"/>
</dbReference>
<feature type="transmembrane region" description="Helical" evidence="6">
    <location>
        <begin position="78"/>
        <end position="98"/>
    </location>
</feature>
<dbReference type="EMBL" id="JBEAFC010000006">
    <property type="protein sequence ID" value="KAL1552728.1"/>
    <property type="molecule type" value="Genomic_DNA"/>
</dbReference>